<dbReference type="EC" id="2.7.7.48" evidence="1"/>
<dbReference type="PANTHER" id="PTHR23079">
    <property type="entry name" value="RNA-DEPENDENT RNA POLYMERASE"/>
    <property type="match status" value="1"/>
</dbReference>
<comment type="catalytic activity">
    <reaction evidence="1">
        <text>RNA(n) + a ribonucleoside 5'-triphosphate = RNA(n+1) + diphosphate</text>
        <dbReference type="Rhea" id="RHEA:21248"/>
        <dbReference type="Rhea" id="RHEA-COMP:14527"/>
        <dbReference type="Rhea" id="RHEA-COMP:17342"/>
        <dbReference type="ChEBI" id="CHEBI:33019"/>
        <dbReference type="ChEBI" id="CHEBI:61557"/>
        <dbReference type="ChEBI" id="CHEBI:140395"/>
        <dbReference type="EC" id="2.7.7.48"/>
    </reaction>
</comment>
<keyword evidence="1" id="KW-0694">RNA-binding</keyword>
<dbReference type="GeneID" id="43644913"/>
<dbReference type="OrthoDB" id="10055769at2759"/>
<organism evidence="3 4">
    <name type="scientific">Aspergillus pseudotamarii</name>
    <dbReference type="NCBI Taxonomy" id="132259"/>
    <lineage>
        <taxon>Eukaryota</taxon>
        <taxon>Fungi</taxon>
        <taxon>Dikarya</taxon>
        <taxon>Ascomycota</taxon>
        <taxon>Pezizomycotina</taxon>
        <taxon>Eurotiomycetes</taxon>
        <taxon>Eurotiomycetidae</taxon>
        <taxon>Eurotiales</taxon>
        <taxon>Aspergillaceae</taxon>
        <taxon>Aspergillus</taxon>
        <taxon>Aspergillus subgen. Circumdati</taxon>
    </lineage>
</organism>
<keyword evidence="1" id="KW-0808">Transferase</keyword>
<feature type="domain" description="RDRP core" evidence="2">
    <location>
        <begin position="1"/>
        <end position="475"/>
    </location>
</feature>
<keyword evidence="1" id="KW-0548">Nucleotidyltransferase</keyword>
<protein>
    <recommendedName>
        <fullName evidence="1">RNA-dependent RNA polymerase</fullName>
        <ecNumber evidence="1">2.7.7.48</ecNumber>
    </recommendedName>
</protein>
<dbReference type="InterPro" id="IPR057596">
    <property type="entry name" value="RDRP_core"/>
</dbReference>
<dbReference type="RefSeq" id="XP_031909749.1">
    <property type="nucleotide sequence ID" value="XM_032060703.1"/>
</dbReference>
<sequence>MSVDELRNWLVPWEPNHGETDIKLFYRMQLGLSGTFTTIQLEANQLIAVADKMTGNRVMNDGCALMSRTLGRRVAEALGCENSVPSCFQGRIAGAKGVWIVDRDDSAHACQGGNNWIEISASQLKIKWKAGKHGIPLDPYWRQFEVVGHSKQPQPGRLSAQFVRILEDCGVPRQIFAQLLQSSMQQVSGDLLEAIMRNDRNGCRSLLSKLGALNVDRFTDYTWPSDANDQAATLLESGFEPLSCRYLFDLLRKCLELRLDSYVKKLHIPVVSSTSLYCIADPYDVLEPGEVYLSLSGRWEDGRFDGETFLNTDILVGRHPALRPCDIQKRRAVWKPELRHISNVIVFPATGQYSLAEILGGGDYDGDCVWVCWDPNIVGHFTNVEPPQRTYGDAELQLTHNGIVVTASYTEDFWVRMFTFHLERSMVGMCTNLHSYVSQVRGLRSSEALMMAAVASRLLSAHKSGTSLPQSGMARLKKAMLGLGHSAPSHGTTITEFLHAAATKERVAILTNLFQAYSAARVTDVDDTLLNVYQDLSHQGEVHSPLRDALHRLADRIGHIRKVIWASYRHRPGEFEAIVEEAMLAIQAIEPESFDHPLSQVWMTSPREWNRARAACVYAHHRTGKFAWFMVGRTLCQIKAESGQAISMRADTLACFKFSQNRFSRFLNQE</sequence>
<evidence type="ECO:0000256" key="1">
    <source>
        <dbReference type="RuleBase" id="RU363098"/>
    </source>
</evidence>
<reference evidence="3 4" key="1">
    <citation type="submission" date="2019-04" db="EMBL/GenBank/DDBJ databases">
        <title>Friends and foes A comparative genomics study of 23 Aspergillus species from section Flavi.</title>
        <authorList>
            <consortium name="DOE Joint Genome Institute"/>
            <person name="Kjaerbolling I."/>
            <person name="Vesth T."/>
            <person name="Frisvad J.C."/>
            <person name="Nybo J.L."/>
            <person name="Theobald S."/>
            <person name="Kildgaard S."/>
            <person name="Isbrandt T."/>
            <person name="Kuo A."/>
            <person name="Sato A."/>
            <person name="Lyhne E.K."/>
            <person name="Kogle M.E."/>
            <person name="Wiebenga A."/>
            <person name="Kun R.S."/>
            <person name="Lubbers R.J."/>
            <person name="Makela M.R."/>
            <person name="Barry K."/>
            <person name="Chovatia M."/>
            <person name="Clum A."/>
            <person name="Daum C."/>
            <person name="Haridas S."/>
            <person name="He G."/>
            <person name="LaButti K."/>
            <person name="Lipzen A."/>
            <person name="Mondo S."/>
            <person name="Riley R."/>
            <person name="Salamov A."/>
            <person name="Simmons B.A."/>
            <person name="Magnuson J.K."/>
            <person name="Henrissat B."/>
            <person name="Mortensen U.H."/>
            <person name="Larsen T.O."/>
            <person name="Devries R.P."/>
            <person name="Grigoriev I.V."/>
            <person name="Machida M."/>
            <person name="Baker S.E."/>
            <person name="Andersen M.R."/>
        </authorList>
    </citation>
    <scope>NUCLEOTIDE SEQUENCE [LARGE SCALE GENOMIC DNA]</scope>
    <source>
        <strain evidence="3 4">CBS 117625</strain>
    </source>
</reference>
<evidence type="ECO:0000313" key="4">
    <source>
        <dbReference type="Proteomes" id="UP000325672"/>
    </source>
</evidence>
<evidence type="ECO:0000313" key="3">
    <source>
        <dbReference type="EMBL" id="KAE8133686.1"/>
    </source>
</evidence>
<gene>
    <name evidence="3" type="ORF">BDV38DRAFT_286585</name>
</gene>
<dbReference type="GO" id="GO:0003968">
    <property type="term" value="F:RNA-directed RNA polymerase activity"/>
    <property type="evidence" value="ECO:0007669"/>
    <property type="project" value="UniProtKB-KW"/>
</dbReference>
<name>A0A5N6SG31_ASPPS</name>
<evidence type="ECO:0000259" key="2">
    <source>
        <dbReference type="Pfam" id="PF05183"/>
    </source>
</evidence>
<proteinExistence type="inferred from homology"/>
<keyword evidence="1" id="KW-0696">RNA-directed RNA polymerase</keyword>
<dbReference type="AlphaFoldDB" id="A0A5N6SG31"/>
<dbReference type="GO" id="GO:0031380">
    <property type="term" value="C:nuclear RNA-directed RNA polymerase complex"/>
    <property type="evidence" value="ECO:0007669"/>
    <property type="project" value="TreeGrafter"/>
</dbReference>
<dbReference type="Proteomes" id="UP000325672">
    <property type="component" value="Unassembled WGS sequence"/>
</dbReference>
<dbReference type="GO" id="GO:0003723">
    <property type="term" value="F:RNA binding"/>
    <property type="evidence" value="ECO:0007669"/>
    <property type="project" value="UniProtKB-KW"/>
</dbReference>
<comment type="similarity">
    <text evidence="1">Belongs to the RdRP family.</text>
</comment>
<dbReference type="PANTHER" id="PTHR23079:SF14">
    <property type="entry name" value="RNA-DEPENDENT RNA POLYMERASE"/>
    <property type="match status" value="1"/>
</dbReference>
<keyword evidence="4" id="KW-1185">Reference proteome</keyword>
<dbReference type="EMBL" id="ML743613">
    <property type="protein sequence ID" value="KAE8133686.1"/>
    <property type="molecule type" value="Genomic_DNA"/>
</dbReference>
<accession>A0A5N6SG31</accession>
<dbReference type="Pfam" id="PF05183">
    <property type="entry name" value="RdRP"/>
    <property type="match status" value="1"/>
</dbReference>
<dbReference type="GO" id="GO:0030422">
    <property type="term" value="P:siRNA processing"/>
    <property type="evidence" value="ECO:0007669"/>
    <property type="project" value="TreeGrafter"/>
</dbReference>
<dbReference type="InterPro" id="IPR007855">
    <property type="entry name" value="RDRP"/>
</dbReference>